<dbReference type="AlphaFoldDB" id="A0A1M6LLE7"/>
<keyword evidence="1" id="KW-0472">Membrane</keyword>
<evidence type="ECO:0000313" key="3">
    <source>
        <dbReference type="Proteomes" id="UP000184432"/>
    </source>
</evidence>
<gene>
    <name evidence="2" type="ORF">SAMN04488508_11917</name>
</gene>
<dbReference type="EMBL" id="FQYP01000019">
    <property type="protein sequence ID" value="SHJ71922.1"/>
    <property type="molecule type" value="Genomic_DNA"/>
</dbReference>
<keyword evidence="1" id="KW-0812">Transmembrane</keyword>
<dbReference type="OrthoDB" id="1449785at2"/>
<dbReference type="STRING" id="570521.SAMN04488508_11917"/>
<name>A0A1M6LLE7_9FLAO</name>
<keyword evidence="3" id="KW-1185">Reference proteome</keyword>
<reference evidence="3" key="1">
    <citation type="submission" date="2016-11" db="EMBL/GenBank/DDBJ databases">
        <authorList>
            <person name="Varghese N."/>
            <person name="Submissions S."/>
        </authorList>
    </citation>
    <scope>NUCLEOTIDE SEQUENCE [LARGE SCALE GENOMIC DNA]</scope>
    <source>
        <strain evidence="3">DSM 22623</strain>
    </source>
</reference>
<evidence type="ECO:0000313" key="2">
    <source>
        <dbReference type="EMBL" id="SHJ71922.1"/>
    </source>
</evidence>
<dbReference type="RefSeq" id="WP_073322192.1">
    <property type="nucleotide sequence ID" value="NZ_FQYP01000019.1"/>
</dbReference>
<dbReference type="Proteomes" id="UP000184432">
    <property type="component" value="Unassembled WGS sequence"/>
</dbReference>
<evidence type="ECO:0000256" key="1">
    <source>
        <dbReference type="SAM" id="Phobius"/>
    </source>
</evidence>
<organism evidence="2 3">
    <name type="scientific">Aquimarina spongiae</name>
    <dbReference type="NCBI Taxonomy" id="570521"/>
    <lineage>
        <taxon>Bacteria</taxon>
        <taxon>Pseudomonadati</taxon>
        <taxon>Bacteroidota</taxon>
        <taxon>Flavobacteriia</taxon>
        <taxon>Flavobacteriales</taxon>
        <taxon>Flavobacteriaceae</taxon>
        <taxon>Aquimarina</taxon>
    </lineage>
</organism>
<accession>A0A1M6LLE7</accession>
<protein>
    <submittedName>
        <fullName evidence="2">Uncharacterized protein</fullName>
    </submittedName>
</protein>
<sequence length="67" mass="8016">MEEENNKTPRRAWNLMIGISLVLLGSLRLYNHIRQQGEWNFRSITIIIFIIFGGYLIFRHFLQPPQD</sequence>
<feature type="transmembrane region" description="Helical" evidence="1">
    <location>
        <begin position="12"/>
        <end position="31"/>
    </location>
</feature>
<feature type="transmembrane region" description="Helical" evidence="1">
    <location>
        <begin position="43"/>
        <end position="62"/>
    </location>
</feature>
<keyword evidence="1" id="KW-1133">Transmembrane helix</keyword>
<proteinExistence type="predicted"/>